<dbReference type="Pfam" id="PF04937">
    <property type="entry name" value="DUF659"/>
    <property type="match status" value="1"/>
</dbReference>
<dbReference type="EMBL" id="KV018730">
    <property type="protein sequence ID" value="KZV16668.1"/>
    <property type="molecule type" value="Genomic_DNA"/>
</dbReference>
<dbReference type="PANTHER" id="PTHR32166">
    <property type="entry name" value="OSJNBA0013A04.12 PROTEIN"/>
    <property type="match status" value="1"/>
</dbReference>
<proteinExistence type="predicted"/>
<evidence type="ECO:0000259" key="1">
    <source>
        <dbReference type="Pfam" id="PF04937"/>
    </source>
</evidence>
<dbReference type="SUPFAM" id="SSF53098">
    <property type="entry name" value="Ribonuclease H-like"/>
    <property type="match status" value="1"/>
</dbReference>
<keyword evidence="3" id="KW-1185">Reference proteome</keyword>
<organism evidence="2 3">
    <name type="scientific">Dorcoceras hygrometricum</name>
    <dbReference type="NCBI Taxonomy" id="472368"/>
    <lineage>
        <taxon>Eukaryota</taxon>
        <taxon>Viridiplantae</taxon>
        <taxon>Streptophyta</taxon>
        <taxon>Embryophyta</taxon>
        <taxon>Tracheophyta</taxon>
        <taxon>Spermatophyta</taxon>
        <taxon>Magnoliopsida</taxon>
        <taxon>eudicotyledons</taxon>
        <taxon>Gunneridae</taxon>
        <taxon>Pentapetalae</taxon>
        <taxon>asterids</taxon>
        <taxon>lamiids</taxon>
        <taxon>Lamiales</taxon>
        <taxon>Gesneriaceae</taxon>
        <taxon>Didymocarpoideae</taxon>
        <taxon>Trichosporeae</taxon>
        <taxon>Loxocarpinae</taxon>
        <taxon>Dorcoceras</taxon>
    </lineage>
</organism>
<accession>A0A2Z7A4Z8</accession>
<dbReference type="PANTHER" id="PTHR32166:SF105">
    <property type="entry name" value="HAT DIMERIZATION DOMAIN-CONTAINING PROTEIN"/>
    <property type="match status" value="1"/>
</dbReference>
<evidence type="ECO:0000313" key="3">
    <source>
        <dbReference type="Proteomes" id="UP000250235"/>
    </source>
</evidence>
<dbReference type="InterPro" id="IPR012337">
    <property type="entry name" value="RNaseH-like_sf"/>
</dbReference>
<dbReference type="Proteomes" id="UP000250235">
    <property type="component" value="Unassembled WGS sequence"/>
</dbReference>
<dbReference type="OrthoDB" id="2012664at2759"/>
<dbReference type="AlphaFoldDB" id="A0A2Z7A4Z8"/>
<protein>
    <recommendedName>
        <fullName evidence="1">DUF659 domain-containing protein</fullName>
    </recommendedName>
</protein>
<dbReference type="InterPro" id="IPR007021">
    <property type="entry name" value="DUF659"/>
</dbReference>
<name>A0A2Z7A4Z8_9LAMI</name>
<evidence type="ECO:0000313" key="2">
    <source>
        <dbReference type="EMBL" id="KZV16668.1"/>
    </source>
</evidence>
<reference evidence="2 3" key="1">
    <citation type="journal article" date="2015" name="Proc. Natl. Acad. Sci. U.S.A.">
        <title>The resurrection genome of Boea hygrometrica: A blueprint for survival of dehydration.</title>
        <authorList>
            <person name="Xiao L."/>
            <person name="Yang G."/>
            <person name="Zhang L."/>
            <person name="Yang X."/>
            <person name="Zhao S."/>
            <person name="Ji Z."/>
            <person name="Zhou Q."/>
            <person name="Hu M."/>
            <person name="Wang Y."/>
            <person name="Chen M."/>
            <person name="Xu Y."/>
            <person name="Jin H."/>
            <person name="Xiao X."/>
            <person name="Hu G."/>
            <person name="Bao F."/>
            <person name="Hu Y."/>
            <person name="Wan P."/>
            <person name="Li L."/>
            <person name="Deng X."/>
            <person name="Kuang T."/>
            <person name="Xiang C."/>
            <person name="Zhu J.K."/>
            <person name="Oliver M.J."/>
            <person name="He Y."/>
        </authorList>
    </citation>
    <scope>NUCLEOTIDE SEQUENCE [LARGE SCALE GENOMIC DNA]</scope>
    <source>
        <strain evidence="3">cv. XS01</strain>
    </source>
</reference>
<gene>
    <name evidence="2" type="ORF">F511_41897</name>
</gene>
<sequence>MINTIASVRPGVQGPSGRQIGGIFLQEEVEDITTYLNTLKQKWPKYGCTIMCDGWSTRNKHPIINFMIYCDRNMIFHSSVDCTNKRKTSDFILSLLNKFIDDVGEENVVHVVTYSESANKAAGQKLMIERPHLFWSPCAAHSQDLKRLCTSVSKRRKDAEKIASLILDSRFWKTAREICAAMEPLVKVLKLVDEDNKPTLSIIYEAMDRAKMSIKESVKDWQLYWDVIDDRWYNQLHQHLHAAGKTRLYFM</sequence>
<feature type="domain" description="DUF659" evidence="1">
    <location>
        <begin position="15"/>
        <end position="145"/>
    </location>
</feature>